<evidence type="ECO:0000313" key="8">
    <source>
        <dbReference type="EMBL" id="TID27499.1"/>
    </source>
</evidence>
<comment type="caution">
    <text evidence="8">The sequence shown here is derived from an EMBL/GenBank/DDBJ whole genome shotgun (WGS) entry which is preliminary data.</text>
</comment>
<dbReference type="Proteomes" id="UP000298493">
    <property type="component" value="Unassembled WGS sequence"/>
</dbReference>
<keyword evidence="9" id="KW-1185">Reference proteome</keyword>
<evidence type="ECO:0000256" key="4">
    <source>
        <dbReference type="ARBA" id="ARBA00022989"/>
    </source>
</evidence>
<keyword evidence="3 6" id="KW-0256">Endoplasmic reticulum</keyword>
<dbReference type="GO" id="GO:0005789">
    <property type="term" value="C:endoplasmic reticulum membrane"/>
    <property type="evidence" value="ECO:0007669"/>
    <property type="project" value="UniProtKB-SubCell"/>
</dbReference>
<gene>
    <name evidence="8" type="ORF">E6O75_ATG00266</name>
</gene>
<reference evidence="8 9" key="1">
    <citation type="submission" date="2019-04" db="EMBL/GenBank/DDBJ databases">
        <title>High contiguity whole genome sequence and gene annotation resource for two Venturia nashicola isolates.</title>
        <authorList>
            <person name="Prokchorchik M."/>
            <person name="Won K."/>
            <person name="Lee Y."/>
            <person name="Choi E.D."/>
            <person name="Segonzac C."/>
            <person name="Sohn K.H."/>
        </authorList>
    </citation>
    <scope>NUCLEOTIDE SEQUENCE [LARGE SCALE GENOMIC DNA]</scope>
    <source>
        <strain evidence="8 9">PRI2</strain>
    </source>
</reference>
<evidence type="ECO:0000256" key="5">
    <source>
        <dbReference type="ARBA" id="ARBA00023136"/>
    </source>
</evidence>
<feature type="compositionally biased region" description="Basic and acidic residues" evidence="7">
    <location>
        <begin position="15"/>
        <end position="37"/>
    </location>
</feature>
<accession>A0A4Z1PMV4</accession>
<dbReference type="AlphaFoldDB" id="A0A4Z1PMV4"/>
<proteinExistence type="inferred from homology"/>
<comment type="similarity">
    <text evidence="1 6">Belongs to the RAMP4 family.</text>
</comment>
<comment type="subcellular location">
    <subcellularLocation>
        <location evidence="6">Membrane</location>
        <topology evidence="6">Single-pass membrane protein</topology>
    </subcellularLocation>
    <subcellularLocation>
        <location evidence="6">Endoplasmic reticulum membrane</location>
        <topology evidence="6">Single-pass membrane protein</topology>
    </subcellularLocation>
</comment>
<keyword evidence="5 6" id="KW-0472">Membrane</keyword>
<keyword evidence="2 6" id="KW-0812">Transmembrane</keyword>
<evidence type="ECO:0000256" key="7">
    <source>
        <dbReference type="SAM" id="MobiDB-lite"/>
    </source>
</evidence>
<evidence type="ECO:0000313" key="9">
    <source>
        <dbReference type="Proteomes" id="UP000298493"/>
    </source>
</evidence>
<dbReference type="EMBL" id="SNSC02000001">
    <property type="protein sequence ID" value="TID27499.1"/>
    <property type="molecule type" value="Genomic_DNA"/>
</dbReference>
<sequence>MAQTPAQRKANAKFARTEEQKRGLPESLRKKPTKESFKSPLSKGWVALLAFVVCGGIIFEILRMFF</sequence>
<feature type="transmembrane region" description="Helical" evidence="6">
    <location>
        <begin position="44"/>
        <end position="62"/>
    </location>
</feature>
<feature type="region of interest" description="Disordered" evidence="7">
    <location>
        <begin position="1"/>
        <end position="38"/>
    </location>
</feature>
<protein>
    <recommendedName>
        <fullName evidence="6">Stress-associated endoplasmic reticulum protein</fullName>
    </recommendedName>
</protein>
<organism evidence="8 9">
    <name type="scientific">Venturia nashicola</name>
    <dbReference type="NCBI Taxonomy" id="86259"/>
    <lineage>
        <taxon>Eukaryota</taxon>
        <taxon>Fungi</taxon>
        <taxon>Dikarya</taxon>
        <taxon>Ascomycota</taxon>
        <taxon>Pezizomycotina</taxon>
        <taxon>Dothideomycetes</taxon>
        <taxon>Pleosporomycetidae</taxon>
        <taxon>Venturiales</taxon>
        <taxon>Venturiaceae</taxon>
        <taxon>Venturia</taxon>
    </lineage>
</organism>
<dbReference type="Pfam" id="PF06624">
    <property type="entry name" value="RAMP4"/>
    <property type="match status" value="1"/>
</dbReference>
<name>A0A4Z1PMV4_9PEZI</name>
<comment type="function">
    <text evidence="6">Interacts with target proteins during translocation into the lumen of the endoplasmic reticulum. Protects unfolded target proteins against degradation and facilitate correct glycosylation.</text>
</comment>
<evidence type="ECO:0000256" key="1">
    <source>
        <dbReference type="ARBA" id="ARBA00005500"/>
    </source>
</evidence>
<evidence type="ECO:0000256" key="3">
    <source>
        <dbReference type="ARBA" id="ARBA00022824"/>
    </source>
</evidence>
<evidence type="ECO:0000256" key="2">
    <source>
        <dbReference type="ARBA" id="ARBA00022692"/>
    </source>
</evidence>
<evidence type="ECO:0000256" key="6">
    <source>
        <dbReference type="RuleBase" id="RU364120"/>
    </source>
</evidence>
<dbReference type="InterPro" id="IPR010580">
    <property type="entry name" value="ER_stress-assoc"/>
</dbReference>
<dbReference type="OrthoDB" id="16679at2759"/>
<keyword evidence="4 6" id="KW-1133">Transmembrane helix</keyword>